<evidence type="ECO:0000256" key="5">
    <source>
        <dbReference type="ARBA" id="ARBA00023136"/>
    </source>
</evidence>
<evidence type="ECO:0000313" key="8">
    <source>
        <dbReference type="Proteomes" id="UP000215224"/>
    </source>
</evidence>
<feature type="transmembrane region" description="Helical" evidence="6">
    <location>
        <begin position="159"/>
        <end position="178"/>
    </location>
</feature>
<dbReference type="STRING" id="1314751.GCA_001591425_01790"/>
<dbReference type="PANTHER" id="PTHR21716:SF15">
    <property type="entry name" value="TRANSPORT PROTEIN YRRI-RELATED"/>
    <property type="match status" value="1"/>
</dbReference>
<evidence type="ECO:0000256" key="6">
    <source>
        <dbReference type="SAM" id="Phobius"/>
    </source>
</evidence>
<evidence type="ECO:0000256" key="2">
    <source>
        <dbReference type="ARBA" id="ARBA00009773"/>
    </source>
</evidence>
<dbReference type="AlphaFoldDB" id="A0A223KTN5"/>
<feature type="transmembrane region" description="Helical" evidence="6">
    <location>
        <begin position="37"/>
        <end position="59"/>
    </location>
</feature>
<dbReference type="KEGG" id="bcoh:BC6307_15985"/>
<name>A0A223KTN5_9BACI</name>
<dbReference type="InterPro" id="IPR002549">
    <property type="entry name" value="AI-2E-like"/>
</dbReference>
<evidence type="ECO:0000256" key="4">
    <source>
        <dbReference type="ARBA" id="ARBA00022989"/>
    </source>
</evidence>
<reference evidence="7 8" key="1">
    <citation type="submission" date="2016-12" db="EMBL/GenBank/DDBJ databases">
        <title>The whole genome sequencing and assembly of Bacillus cohnii DSM 6307T strain.</title>
        <authorList>
            <person name="Lee Y.-J."/>
            <person name="Yi H."/>
            <person name="Bahn Y.-S."/>
            <person name="Kim J.F."/>
            <person name="Lee D.-W."/>
        </authorList>
    </citation>
    <scope>NUCLEOTIDE SEQUENCE [LARGE SCALE GENOMIC DNA]</scope>
    <source>
        <strain evidence="7 8">DSM 6307</strain>
    </source>
</reference>
<feature type="transmembrane region" description="Helical" evidence="6">
    <location>
        <begin position="268"/>
        <end position="290"/>
    </location>
</feature>
<accession>A0A223KTN5</accession>
<keyword evidence="5 6" id="KW-0472">Membrane</keyword>
<keyword evidence="8" id="KW-1185">Reference proteome</keyword>
<evidence type="ECO:0000313" key="7">
    <source>
        <dbReference type="EMBL" id="AST92683.1"/>
    </source>
</evidence>
<gene>
    <name evidence="7" type="ORF">BC6307_15985</name>
</gene>
<keyword evidence="4 6" id="KW-1133">Transmembrane helix</keyword>
<dbReference type="GO" id="GO:0016020">
    <property type="term" value="C:membrane"/>
    <property type="evidence" value="ECO:0007669"/>
    <property type="project" value="UniProtKB-SubCell"/>
</dbReference>
<protein>
    <submittedName>
        <fullName evidence="7">AI-2E family transporter</fullName>
    </submittedName>
</protein>
<dbReference type="EMBL" id="CP018866">
    <property type="protein sequence ID" value="AST92683.1"/>
    <property type="molecule type" value="Genomic_DNA"/>
</dbReference>
<feature type="transmembrane region" description="Helical" evidence="6">
    <location>
        <begin position="242"/>
        <end position="261"/>
    </location>
</feature>
<evidence type="ECO:0000256" key="1">
    <source>
        <dbReference type="ARBA" id="ARBA00004141"/>
    </source>
</evidence>
<feature type="transmembrane region" description="Helical" evidence="6">
    <location>
        <begin position="7"/>
        <end position="25"/>
    </location>
</feature>
<proteinExistence type="inferred from homology"/>
<dbReference type="PANTHER" id="PTHR21716">
    <property type="entry name" value="TRANSMEMBRANE PROTEIN"/>
    <property type="match status" value="1"/>
</dbReference>
<comment type="similarity">
    <text evidence="2">Belongs to the autoinducer-2 exporter (AI-2E) (TC 2.A.86) family.</text>
</comment>
<organism evidence="7 8">
    <name type="scientific">Sutcliffiella cohnii</name>
    <dbReference type="NCBI Taxonomy" id="33932"/>
    <lineage>
        <taxon>Bacteria</taxon>
        <taxon>Bacillati</taxon>
        <taxon>Bacillota</taxon>
        <taxon>Bacilli</taxon>
        <taxon>Bacillales</taxon>
        <taxon>Bacillaceae</taxon>
        <taxon>Sutcliffiella</taxon>
    </lineage>
</organism>
<dbReference type="GO" id="GO:0055085">
    <property type="term" value="P:transmembrane transport"/>
    <property type="evidence" value="ECO:0007669"/>
    <property type="project" value="TreeGrafter"/>
</dbReference>
<feature type="transmembrane region" description="Helical" evidence="6">
    <location>
        <begin position="310"/>
        <end position="338"/>
    </location>
</feature>
<comment type="subcellular location">
    <subcellularLocation>
        <location evidence="1">Membrane</location>
        <topology evidence="1">Multi-pass membrane protein</topology>
    </subcellularLocation>
</comment>
<evidence type="ECO:0000256" key="3">
    <source>
        <dbReference type="ARBA" id="ARBA00022692"/>
    </source>
</evidence>
<dbReference type="RefSeq" id="WP_066414878.1">
    <property type="nucleotide sequence ID" value="NZ_CP018866.1"/>
</dbReference>
<dbReference type="Proteomes" id="UP000215224">
    <property type="component" value="Chromosome"/>
</dbReference>
<feature type="transmembrane region" description="Helical" evidence="6">
    <location>
        <begin position="219"/>
        <end position="236"/>
    </location>
</feature>
<feature type="transmembrane region" description="Helical" evidence="6">
    <location>
        <begin position="71"/>
        <end position="89"/>
    </location>
</feature>
<keyword evidence="3 6" id="KW-0812">Transmembrane</keyword>
<sequence>MTKQWKWIYRLAITLLVFIILFVLMKLSPLWQPILKVIVAVFIPFIISAFIAYLLHPFVERTHDAGLPRPYAILIIYFLFFGGIGLAIYKGTPLIISQLKELADNFPEVANTYRGWIERIHSSTSRWPDGIHERIELLVTDFEAIIADYTAKIINGIKGLLNSIFVIIVIPFVVFYLLKDYDLVKRTAWYLTPRKWRKGGIAFLKDVDISLGNYIRGQLLVCLVIGLLATISLWLAGMEYPLVLGIIIGVTNIIPYFGPFIGALPAVIIAATISVKMVIIVAIIIFALQFTEGNILSPLIVGKSLHIHPVIIIFALLLGGEIGGIIGLIVAVPIFAVLKVTIMHISKHFI</sequence>
<dbReference type="Pfam" id="PF01594">
    <property type="entry name" value="AI-2E_transport"/>
    <property type="match status" value="1"/>
</dbReference>